<evidence type="ECO:0000256" key="2">
    <source>
        <dbReference type="ARBA" id="ARBA00022801"/>
    </source>
</evidence>
<dbReference type="InterPro" id="IPR001539">
    <property type="entry name" value="Peptidase_U32"/>
</dbReference>
<dbReference type="EC" id="3.4.-.-" evidence="5"/>
<evidence type="ECO:0000259" key="4">
    <source>
        <dbReference type="Pfam" id="PF16325"/>
    </source>
</evidence>
<accession>A0A1S8NBE5</accession>
<gene>
    <name evidence="5" type="primary">yhbU_1</name>
    <name evidence="5" type="ORF">CLOSAC_18900</name>
</gene>
<dbReference type="GO" id="GO:0006508">
    <property type="term" value="P:proteolysis"/>
    <property type="evidence" value="ECO:0007669"/>
    <property type="project" value="UniProtKB-KW"/>
</dbReference>
<dbReference type="Pfam" id="PF01136">
    <property type="entry name" value="Peptidase_U32"/>
    <property type="match status" value="1"/>
</dbReference>
<dbReference type="Pfam" id="PF16325">
    <property type="entry name" value="Peptidase_U32_C"/>
    <property type="match status" value="1"/>
</dbReference>
<name>A0A1S8NBE5_CLOSA</name>
<keyword evidence="1 5" id="KW-0645">Protease</keyword>
<comment type="caution">
    <text evidence="5">The sequence shown here is derived from an EMBL/GenBank/DDBJ whole genome shotgun (WGS) entry which is preliminary data.</text>
</comment>
<dbReference type="InterPro" id="IPR032525">
    <property type="entry name" value="Peptidase_U32_C"/>
</dbReference>
<evidence type="ECO:0000313" key="5">
    <source>
        <dbReference type="EMBL" id="OOM13804.1"/>
    </source>
</evidence>
<dbReference type="GO" id="GO:0008233">
    <property type="term" value="F:peptidase activity"/>
    <property type="evidence" value="ECO:0007669"/>
    <property type="project" value="UniProtKB-KW"/>
</dbReference>
<dbReference type="InterPro" id="IPR051454">
    <property type="entry name" value="RNA/ubiquinone_mod_enzymes"/>
</dbReference>
<dbReference type="AlphaFoldDB" id="A0A1S8NBE5"/>
<evidence type="ECO:0000256" key="1">
    <source>
        <dbReference type="ARBA" id="ARBA00022670"/>
    </source>
</evidence>
<dbReference type="STRING" id="169679.CSACC_15170"/>
<keyword evidence="2 5" id="KW-0378">Hydrolase</keyword>
<dbReference type="RefSeq" id="WP_077865188.1">
    <property type="nucleotide sequence ID" value="NZ_LZYZ01000003.1"/>
</dbReference>
<dbReference type="PANTHER" id="PTHR30217:SF6">
    <property type="entry name" value="TRNA HYDROXYLATION PROTEIN P"/>
    <property type="match status" value="1"/>
</dbReference>
<evidence type="ECO:0000313" key="6">
    <source>
        <dbReference type="Proteomes" id="UP000191154"/>
    </source>
</evidence>
<dbReference type="PROSITE" id="PS01276">
    <property type="entry name" value="PEPTIDASE_U32"/>
    <property type="match status" value="1"/>
</dbReference>
<dbReference type="EMBL" id="LZYZ01000003">
    <property type="protein sequence ID" value="OOM13804.1"/>
    <property type="molecule type" value="Genomic_DNA"/>
</dbReference>
<feature type="domain" description="Peptidase family U32 C-terminal" evidence="4">
    <location>
        <begin position="353"/>
        <end position="434"/>
    </location>
</feature>
<evidence type="ECO:0000256" key="3">
    <source>
        <dbReference type="ARBA" id="ARBA00038374"/>
    </source>
</evidence>
<dbReference type="PANTHER" id="PTHR30217">
    <property type="entry name" value="PEPTIDASE U32 FAMILY"/>
    <property type="match status" value="1"/>
</dbReference>
<dbReference type="Proteomes" id="UP000191154">
    <property type="component" value="Unassembled WGS sequence"/>
</dbReference>
<comment type="similarity">
    <text evidence="3">Belongs to the peptidase U32 family.</text>
</comment>
<reference evidence="5 6" key="1">
    <citation type="submission" date="2016-05" db="EMBL/GenBank/DDBJ databases">
        <title>Microbial solvent formation.</title>
        <authorList>
            <person name="Poehlein A."/>
            <person name="Montoya Solano J.D."/>
            <person name="Flitsch S."/>
            <person name="Krabben P."/>
            <person name="Duerre P."/>
            <person name="Daniel R."/>
        </authorList>
    </citation>
    <scope>NUCLEOTIDE SEQUENCE [LARGE SCALE GENOMIC DNA]</scope>
    <source>
        <strain evidence="5 6">L1-8</strain>
    </source>
</reference>
<proteinExistence type="inferred from homology"/>
<organism evidence="5 6">
    <name type="scientific">Clostridium saccharobutylicum</name>
    <dbReference type="NCBI Taxonomy" id="169679"/>
    <lineage>
        <taxon>Bacteria</taxon>
        <taxon>Bacillati</taxon>
        <taxon>Bacillota</taxon>
        <taxon>Clostridia</taxon>
        <taxon>Eubacteriales</taxon>
        <taxon>Clostridiaceae</taxon>
        <taxon>Clostridium</taxon>
    </lineage>
</organism>
<protein>
    <submittedName>
        <fullName evidence="5">Putative protease YhbU</fullName>
        <ecNumber evidence="5">3.4.-.-</ecNumber>
    </submittedName>
</protein>
<sequence>MNKPELLAPAGNLEKLKTAITFGADAVYLGGGKLNLRAFADNFSTEELKEGLEFAHARGRKVYVTVNIIPHDSDLVGIEDYLKELYEIGVDAVIIADPGVMAIAKEVVPDLEIHLSTQANCLNYEAAKFWHSVGVKRVVTAREMTFEEFKELRRELPDTCEIEAFVHGAMCMAFSGKCTLSNYLIGRDSNRGACAQPCRYKYHLVEQTEDGEYHEVIKNFDIGDCNESCGTSSHYGNKVSGNINIVDENITREQGIYLMNSKDLCMIEHIPELMECGIDSFKIEGRMKSLYYVASVVKAYRQAIDEYMKDPQNYKFNPEWIDYLVKPSHRPFTTGFYFGEEVKQTYGSATYIRSYDIVGVVRDYDKESKIATIQQKNKVLNGAYVEVLEVEGDNKVTKLDDMKKKNGESIESANVPQMIFTAKCDYELKKGDILIKSIK</sequence>
<dbReference type="Gene3D" id="2.40.30.10">
    <property type="entry name" value="Translation factors"/>
    <property type="match status" value="1"/>
</dbReference>